<feature type="domain" description="Transketolase-like pyrimidine-binding" evidence="7">
    <location>
        <begin position="1"/>
        <end position="135"/>
    </location>
</feature>
<keyword evidence="9" id="KW-1185">Reference proteome</keyword>
<comment type="cofactor">
    <cofactor evidence="1">
        <name>thiamine diphosphate</name>
        <dbReference type="ChEBI" id="CHEBI:58937"/>
    </cofactor>
</comment>
<evidence type="ECO:0000256" key="1">
    <source>
        <dbReference type="ARBA" id="ARBA00001964"/>
    </source>
</evidence>
<gene>
    <name evidence="8" type="ORF">TSUD_276070</name>
</gene>
<keyword evidence="4" id="KW-0670">Pyruvate</keyword>
<protein>
    <recommendedName>
        <fullName evidence="2">pyruvate dehydrogenase (acetyl-transferring)</fullName>
        <ecNumber evidence="2">1.2.4.1</ecNumber>
    </recommendedName>
</protein>
<dbReference type="Pfam" id="PF02779">
    <property type="entry name" value="Transket_pyr"/>
    <property type="match status" value="1"/>
</dbReference>
<evidence type="ECO:0000256" key="5">
    <source>
        <dbReference type="ARBA" id="ARBA00025211"/>
    </source>
</evidence>
<keyword evidence="3" id="KW-0786">Thiamine pyrophosphate</keyword>
<reference evidence="9" key="1">
    <citation type="journal article" date="2017" name="Front. Plant Sci.">
        <title>Climate Clever Clovers: New Paradigm to Reduce the Environmental Footprint of Ruminants by Breeding Low Methanogenic Forages Utilizing Haplotype Variation.</title>
        <authorList>
            <person name="Kaur P."/>
            <person name="Appels R."/>
            <person name="Bayer P.E."/>
            <person name="Keeble-Gagnere G."/>
            <person name="Wang J."/>
            <person name="Hirakawa H."/>
            <person name="Shirasawa K."/>
            <person name="Vercoe P."/>
            <person name="Stefanova K."/>
            <person name="Durmic Z."/>
            <person name="Nichols P."/>
            <person name="Revell C."/>
            <person name="Isobe S.N."/>
            <person name="Edwards D."/>
            <person name="Erskine W."/>
        </authorList>
    </citation>
    <scope>NUCLEOTIDE SEQUENCE [LARGE SCALE GENOMIC DNA]</scope>
    <source>
        <strain evidence="9">cv. Daliak</strain>
    </source>
</reference>
<dbReference type="InterPro" id="IPR005475">
    <property type="entry name" value="Transketolase-like_Pyr-bd"/>
</dbReference>
<evidence type="ECO:0000313" key="9">
    <source>
        <dbReference type="Proteomes" id="UP000242715"/>
    </source>
</evidence>
<dbReference type="InterPro" id="IPR029061">
    <property type="entry name" value="THDP-binding"/>
</dbReference>
<evidence type="ECO:0000259" key="7">
    <source>
        <dbReference type="Pfam" id="PF02779"/>
    </source>
</evidence>
<evidence type="ECO:0000256" key="3">
    <source>
        <dbReference type="ARBA" id="ARBA00023052"/>
    </source>
</evidence>
<proteinExistence type="predicted"/>
<dbReference type="EMBL" id="DF973389">
    <property type="protein sequence ID" value="GAU29188.1"/>
    <property type="molecule type" value="Genomic_DNA"/>
</dbReference>
<name>A0A2Z6MBS9_TRISU</name>
<accession>A0A2Z6MBS9</accession>
<comment type="catalytic activity">
    <reaction evidence="6">
        <text>N(6)-[(R)-lipoyl]-L-lysyl-[protein] + pyruvate + H(+) = N(6)-[(R)-S(8)-acetyldihydrolipoyl]-L-lysyl-[protein] + CO2</text>
        <dbReference type="Rhea" id="RHEA:19189"/>
        <dbReference type="Rhea" id="RHEA-COMP:10474"/>
        <dbReference type="Rhea" id="RHEA-COMP:10478"/>
        <dbReference type="ChEBI" id="CHEBI:15361"/>
        <dbReference type="ChEBI" id="CHEBI:15378"/>
        <dbReference type="ChEBI" id="CHEBI:16526"/>
        <dbReference type="ChEBI" id="CHEBI:83099"/>
        <dbReference type="ChEBI" id="CHEBI:83111"/>
        <dbReference type="EC" id="1.2.4.1"/>
    </reaction>
</comment>
<evidence type="ECO:0000256" key="2">
    <source>
        <dbReference type="ARBA" id="ARBA00012281"/>
    </source>
</evidence>
<dbReference type="SUPFAM" id="SSF52518">
    <property type="entry name" value="Thiamin diphosphate-binding fold (THDP-binding)"/>
    <property type="match status" value="1"/>
</dbReference>
<dbReference type="PANTHER" id="PTHR43257:SF2">
    <property type="entry name" value="PYRUVATE DEHYDROGENASE E1 COMPONENT SUBUNIT BETA"/>
    <property type="match status" value="1"/>
</dbReference>
<sequence length="136" mass="15164">MGNDVGHYGGSYKVTRNLAEKLCDLRVLGIPIAENALTDMRVGAAMTGLRPIVKGMKMGSLLLAFNQISNNCGMLLYASKDSLKYRWWQLGVLHSQRHESYFQSIFVIQMVACSTPYNANGLMKTAIRCENLVILF</sequence>
<dbReference type="PANTHER" id="PTHR43257">
    <property type="entry name" value="PYRUVATE DEHYDROGENASE E1 COMPONENT BETA SUBUNIT"/>
    <property type="match status" value="1"/>
</dbReference>
<dbReference type="GO" id="GO:0004739">
    <property type="term" value="F:pyruvate dehydrogenase (acetyl-transferring) activity"/>
    <property type="evidence" value="ECO:0007669"/>
    <property type="project" value="UniProtKB-EC"/>
</dbReference>
<evidence type="ECO:0000256" key="6">
    <source>
        <dbReference type="ARBA" id="ARBA00051231"/>
    </source>
</evidence>
<evidence type="ECO:0000313" key="8">
    <source>
        <dbReference type="EMBL" id="GAU29188.1"/>
    </source>
</evidence>
<comment type="function">
    <text evidence="5">The pyruvate dehydrogenase complex catalyzes the overall conversion of pyruvate to acetyl-CoA and CO(2). It contains multiple copies of three enzymatic components: pyruvate dehydrogenase (E1), dihydrolipoamide acetyltransferase (E2) and lipoamide dehydrogenase (E3).</text>
</comment>
<dbReference type="OrthoDB" id="1686094at2759"/>
<dbReference type="AlphaFoldDB" id="A0A2Z6MBS9"/>
<organism evidence="8 9">
    <name type="scientific">Trifolium subterraneum</name>
    <name type="common">Subterranean clover</name>
    <dbReference type="NCBI Taxonomy" id="3900"/>
    <lineage>
        <taxon>Eukaryota</taxon>
        <taxon>Viridiplantae</taxon>
        <taxon>Streptophyta</taxon>
        <taxon>Embryophyta</taxon>
        <taxon>Tracheophyta</taxon>
        <taxon>Spermatophyta</taxon>
        <taxon>Magnoliopsida</taxon>
        <taxon>eudicotyledons</taxon>
        <taxon>Gunneridae</taxon>
        <taxon>Pentapetalae</taxon>
        <taxon>rosids</taxon>
        <taxon>fabids</taxon>
        <taxon>Fabales</taxon>
        <taxon>Fabaceae</taxon>
        <taxon>Papilionoideae</taxon>
        <taxon>50 kb inversion clade</taxon>
        <taxon>NPAAA clade</taxon>
        <taxon>Hologalegina</taxon>
        <taxon>IRL clade</taxon>
        <taxon>Trifolieae</taxon>
        <taxon>Trifolium</taxon>
    </lineage>
</organism>
<dbReference type="EC" id="1.2.4.1" evidence="2"/>
<dbReference type="Gene3D" id="3.40.50.970">
    <property type="match status" value="1"/>
</dbReference>
<dbReference type="Proteomes" id="UP000242715">
    <property type="component" value="Unassembled WGS sequence"/>
</dbReference>
<evidence type="ECO:0000256" key="4">
    <source>
        <dbReference type="ARBA" id="ARBA00023317"/>
    </source>
</evidence>